<dbReference type="Pfam" id="PF01121">
    <property type="entry name" value="CoaE"/>
    <property type="match status" value="1"/>
</dbReference>
<dbReference type="GO" id="GO:0004140">
    <property type="term" value="F:dephospho-CoA kinase activity"/>
    <property type="evidence" value="ECO:0007669"/>
    <property type="project" value="UniProtKB-UniRule"/>
</dbReference>
<dbReference type="GO" id="GO:0015937">
    <property type="term" value="P:coenzyme A biosynthetic process"/>
    <property type="evidence" value="ECO:0007669"/>
    <property type="project" value="UniProtKB-UniRule"/>
</dbReference>
<dbReference type="InterPro" id="IPR027417">
    <property type="entry name" value="P-loop_NTPase"/>
</dbReference>
<accession>A0A538SAM9</accession>
<dbReference type="HAMAP" id="MF_00376">
    <property type="entry name" value="Dephospho_CoA_kinase"/>
    <property type="match status" value="1"/>
</dbReference>
<dbReference type="Proteomes" id="UP000316292">
    <property type="component" value="Unassembled WGS sequence"/>
</dbReference>
<comment type="catalytic activity">
    <reaction evidence="3">
        <text>3'-dephospho-CoA + ATP = ADP + CoA + H(+)</text>
        <dbReference type="Rhea" id="RHEA:18245"/>
        <dbReference type="ChEBI" id="CHEBI:15378"/>
        <dbReference type="ChEBI" id="CHEBI:30616"/>
        <dbReference type="ChEBI" id="CHEBI:57287"/>
        <dbReference type="ChEBI" id="CHEBI:57328"/>
        <dbReference type="ChEBI" id="CHEBI:456216"/>
        <dbReference type="EC" id="2.7.1.24"/>
    </reaction>
</comment>
<evidence type="ECO:0000313" key="5">
    <source>
        <dbReference type="EMBL" id="TMQ48433.1"/>
    </source>
</evidence>
<comment type="similarity">
    <text evidence="3">Belongs to the CoaE family.</text>
</comment>
<dbReference type="Gene3D" id="3.40.50.300">
    <property type="entry name" value="P-loop containing nucleotide triphosphate hydrolases"/>
    <property type="match status" value="1"/>
</dbReference>
<feature type="binding site" evidence="3">
    <location>
        <begin position="11"/>
        <end position="16"/>
    </location>
    <ligand>
        <name>ATP</name>
        <dbReference type="ChEBI" id="CHEBI:30616"/>
    </ligand>
</feature>
<dbReference type="SUPFAM" id="SSF52540">
    <property type="entry name" value="P-loop containing nucleoside triphosphate hydrolases"/>
    <property type="match status" value="1"/>
</dbReference>
<keyword evidence="3 5" id="KW-0418">Kinase</keyword>
<keyword evidence="2 3" id="KW-0067">ATP-binding</keyword>
<comment type="pathway">
    <text evidence="3">Cofactor biosynthesis; coenzyme A biosynthesis; CoA from (R)-pantothenate: step 5/5.</text>
</comment>
<keyword evidence="3" id="KW-0173">Coenzyme A biosynthesis</keyword>
<dbReference type="PROSITE" id="PS51219">
    <property type="entry name" value="DPCK"/>
    <property type="match status" value="1"/>
</dbReference>
<keyword evidence="3 5" id="KW-0808">Transferase</keyword>
<evidence type="ECO:0000256" key="2">
    <source>
        <dbReference type="ARBA" id="ARBA00022840"/>
    </source>
</evidence>
<evidence type="ECO:0000256" key="4">
    <source>
        <dbReference type="NCBIfam" id="TIGR00152"/>
    </source>
</evidence>
<sequence>MLRIGVTGLMASGKTEVARRFEELGARIVEGDALGWEVLADPEVRRGIGAAFGPSVLSADGSVDRRALGRIVFGDASELERLNALVQPLLERRVREALESTRGEDVVVLDAALLGAWNLAEELDGVVIVEAPVEIRLARLEAARGFPEAEARLRIEGQRLPPVRGARRTWRILNGGSRAVLLRRADEVWEEIERLRSEAPRG</sequence>
<protein>
    <recommendedName>
        <fullName evidence="3 4">Dephospho-CoA kinase</fullName>
        <ecNumber evidence="3 4">2.7.1.24</ecNumber>
    </recommendedName>
    <alternativeName>
        <fullName evidence="3">Dephosphocoenzyme A kinase</fullName>
    </alternativeName>
</protein>
<keyword evidence="1 3" id="KW-0547">Nucleotide-binding</keyword>
<dbReference type="EMBL" id="VBOR01000075">
    <property type="protein sequence ID" value="TMQ48433.1"/>
    <property type="molecule type" value="Genomic_DNA"/>
</dbReference>
<dbReference type="AlphaFoldDB" id="A0A538SAM9"/>
<comment type="subcellular location">
    <subcellularLocation>
        <location evidence="3">Cytoplasm</location>
    </subcellularLocation>
</comment>
<comment type="function">
    <text evidence="3">Catalyzes the phosphorylation of the 3'-hydroxyl group of dephosphocoenzyme A to form coenzyme A.</text>
</comment>
<dbReference type="GO" id="GO:0005737">
    <property type="term" value="C:cytoplasm"/>
    <property type="evidence" value="ECO:0007669"/>
    <property type="project" value="UniProtKB-SubCell"/>
</dbReference>
<reference evidence="5 6" key="1">
    <citation type="journal article" date="2019" name="Nat. Microbiol.">
        <title>Mediterranean grassland soil C-N compound turnover is dependent on rainfall and depth, and is mediated by genomically divergent microorganisms.</title>
        <authorList>
            <person name="Diamond S."/>
            <person name="Andeer P.F."/>
            <person name="Li Z."/>
            <person name="Crits-Christoph A."/>
            <person name="Burstein D."/>
            <person name="Anantharaman K."/>
            <person name="Lane K.R."/>
            <person name="Thomas B.C."/>
            <person name="Pan C."/>
            <person name="Northen T.R."/>
            <person name="Banfield J.F."/>
        </authorList>
    </citation>
    <scope>NUCLEOTIDE SEQUENCE [LARGE SCALE GENOMIC DNA]</scope>
    <source>
        <strain evidence="5">WS_1</strain>
    </source>
</reference>
<evidence type="ECO:0000256" key="1">
    <source>
        <dbReference type="ARBA" id="ARBA00022741"/>
    </source>
</evidence>
<keyword evidence="3" id="KW-0963">Cytoplasm</keyword>
<dbReference type="InterPro" id="IPR001977">
    <property type="entry name" value="Depp_CoAkinase"/>
</dbReference>
<evidence type="ECO:0000313" key="6">
    <source>
        <dbReference type="Proteomes" id="UP000316292"/>
    </source>
</evidence>
<dbReference type="PANTHER" id="PTHR10695:SF46">
    <property type="entry name" value="BIFUNCTIONAL COENZYME A SYNTHASE-RELATED"/>
    <property type="match status" value="1"/>
</dbReference>
<name>A0A538SAM9_UNCEI</name>
<dbReference type="GO" id="GO:0005524">
    <property type="term" value="F:ATP binding"/>
    <property type="evidence" value="ECO:0007669"/>
    <property type="project" value="UniProtKB-UniRule"/>
</dbReference>
<evidence type="ECO:0000256" key="3">
    <source>
        <dbReference type="HAMAP-Rule" id="MF_00376"/>
    </source>
</evidence>
<proteinExistence type="inferred from homology"/>
<organism evidence="5 6">
    <name type="scientific">Eiseniibacteriota bacterium</name>
    <dbReference type="NCBI Taxonomy" id="2212470"/>
    <lineage>
        <taxon>Bacteria</taxon>
        <taxon>Candidatus Eiseniibacteriota</taxon>
    </lineage>
</organism>
<gene>
    <name evidence="3 5" type="primary">coaE</name>
    <name evidence="5" type="ORF">E6K71_07255</name>
</gene>
<dbReference type="CDD" id="cd02022">
    <property type="entry name" value="DPCK"/>
    <property type="match status" value="1"/>
</dbReference>
<dbReference type="NCBIfam" id="TIGR00152">
    <property type="entry name" value="dephospho-CoA kinase"/>
    <property type="match status" value="1"/>
</dbReference>
<dbReference type="PANTHER" id="PTHR10695">
    <property type="entry name" value="DEPHOSPHO-COA KINASE-RELATED"/>
    <property type="match status" value="1"/>
</dbReference>
<dbReference type="EC" id="2.7.1.24" evidence="3 4"/>
<dbReference type="UniPathway" id="UPA00241">
    <property type="reaction ID" value="UER00356"/>
</dbReference>
<comment type="caution">
    <text evidence="5">The sequence shown here is derived from an EMBL/GenBank/DDBJ whole genome shotgun (WGS) entry which is preliminary data.</text>
</comment>